<comment type="caution">
    <text evidence="2">The sequence shown here is derived from an EMBL/GenBank/DDBJ whole genome shotgun (WGS) entry which is preliminary data.</text>
</comment>
<feature type="region of interest" description="Disordered" evidence="1">
    <location>
        <begin position="130"/>
        <end position="157"/>
    </location>
</feature>
<feature type="region of interest" description="Disordered" evidence="1">
    <location>
        <begin position="21"/>
        <end position="113"/>
    </location>
</feature>
<feature type="compositionally biased region" description="Basic and acidic residues" evidence="1">
    <location>
        <begin position="130"/>
        <end position="145"/>
    </location>
</feature>
<sequence>MKRARSLSPLPDYSFIDQNKRQFVSTSIRPRERTRSKSVGRHTGKQRRRIPSLQRSRAALQDDKSLLTLSSLAIDDKKQGEAPECRRPDAEDSMEICDPEPSPNTPASSSPVAVKRVPLSSFYKRIQEHYQERVARRKQQDRAIPEDTETPLPMDTS</sequence>
<feature type="compositionally biased region" description="Basic residues" evidence="1">
    <location>
        <begin position="36"/>
        <end position="50"/>
    </location>
</feature>
<evidence type="ECO:0000256" key="1">
    <source>
        <dbReference type="SAM" id="MobiDB-lite"/>
    </source>
</evidence>
<evidence type="ECO:0000313" key="2">
    <source>
        <dbReference type="EMBL" id="RGP67448.1"/>
    </source>
</evidence>
<organism evidence="2 3">
    <name type="scientific">Fusarium sporotrichioides</name>
    <dbReference type="NCBI Taxonomy" id="5514"/>
    <lineage>
        <taxon>Eukaryota</taxon>
        <taxon>Fungi</taxon>
        <taxon>Dikarya</taxon>
        <taxon>Ascomycota</taxon>
        <taxon>Pezizomycotina</taxon>
        <taxon>Sordariomycetes</taxon>
        <taxon>Hypocreomycetidae</taxon>
        <taxon>Hypocreales</taxon>
        <taxon>Nectriaceae</taxon>
        <taxon>Fusarium</taxon>
    </lineage>
</organism>
<evidence type="ECO:0000313" key="3">
    <source>
        <dbReference type="Proteomes" id="UP000266152"/>
    </source>
</evidence>
<feature type="compositionally biased region" description="Basic and acidic residues" evidence="1">
    <location>
        <begin position="74"/>
        <end position="90"/>
    </location>
</feature>
<dbReference type="AlphaFoldDB" id="A0A395S4Z9"/>
<protein>
    <submittedName>
        <fullName evidence="2">Uncharacterized protein</fullName>
    </submittedName>
</protein>
<gene>
    <name evidence="2" type="ORF">FSPOR_6008</name>
</gene>
<reference evidence="2 3" key="1">
    <citation type="journal article" date="2018" name="PLoS Pathog.">
        <title>Evolution of structural diversity of trichothecenes, a family of toxins produced by plant pathogenic and entomopathogenic fungi.</title>
        <authorList>
            <person name="Proctor R.H."/>
            <person name="McCormick S.P."/>
            <person name="Kim H.S."/>
            <person name="Cardoza R.E."/>
            <person name="Stanley A.M."/>
            <person name="Lindo L."/>
            <person name="Kelly A."/>
            <person name="Brown D.W."/>
            <person name="Lee T."/>
            <person name="Vaughan M.M."/>
            <person name="Alexander N.J."/>
            <person name="Busman M."/>
            <person name="Gutierrez S."/>
        </authorList>
    </citation>
    <scope>NUCLEOTIDE SEQUENCE [LARGE SCALE GENOMIC DNA]</scope>
    <source>
        <strain evidence="2 3">NRRL 3299</strain>
    </source>
</reference>
<accession>A0A395S4Z9</accession>
<dbReference type="EMBL" id="PXOF01000081">
    <property type="protein sequence ID" value="RGP67448.1"/>
    <property type="molecule type" value="Genomic_DNA"/>
</dbReference>
<keyword evidence="3" id="KW-1185">Reference proteome</keyword>
<name>A0A395S4Z9_FUSSP</name>
<proteinExistence type="predicted"/>
<dbReference type="Proteomes" id="UP000266152">
    <property type="component" value="Unassembled WGS sequence"/>
</dbReference>